<dbReference type="GO" id="GO:0005886">
    <property type="term" value="C:plasma membrane"/>
    <property type="evidence" value="ECO:0007669"/>
    <property type="project" value="TreeGrafter"/>
</dbReference>
<evidence type="ECO:0000256" key="4">
    <source>
        <dbReference type="ARBA" id="ARBA00012448"/>
    </source>
</evidence>
<dbReference type="Proteomes" id="UP000321400">
    <property type="component" value="Unassembled WGS sequence"/>
</dbReference>
<dbReference type="Gene3D" id="3.90.1310.10">
    <property type="entry name" value="Penicillin-binding protein 2a (Domain 2)"/>
    <property type="match status" value="1"/>
</dbReference>
<comment type="catalytic activity">
    <reaction evidence="6">
        <text>Preferential cleavage: (Ac)2-L-Lys-D-Ala-|-D-Ala. Also transpeptidation of peptidyl-alanyl moieties that are N-acyl substituents of D-alanine.</text>
        <dbReference type="EC" id="3.4.16.4"/>
    </reaction>
</comment>
<feature type="domain" description="PASTA" evidence="7">
    <location>
        <begin position="662"/>
        <end position="718"/>
    </location>
</feature>
<dbReference type="InterPro" id="IPR005543">
    <property type="entry name" value="PASTA_dom"/>
</dbReference>
<dbReference type="SUPFAM" id="SSF54184">
    <property type="entry name" value="Penicillin-binding protein 2x (pbp-2x), c-terminal domain"/>
    <property type="match status" value="2"/>
</dbReference>
<dbReference type="Gene3D" id="3.40.710.10">
    <property type="entry name" value="DD-peptidase/beta-lactamase superfamily"/>
    <property type="match status" value="1"/>
</dbReference>
<dbReference type="EMBL" id="BJYE01000002">
    <property type="protein sequence ID" value="GEN55690.1"/>
    <property type="molecule type" value="Genomic_DNA"/>
</dbReference>
<dbReference type="InterPro" id="IPR036138">
    <property type="entry name" value="PBP_dimer_sf"/>
</dbReference>
<dbReference type="SUPFAM" id="SSF56519">
    <property type="entry name" value="Penicillin binding protein dimerisation domain"/>
    <property type="match status" value="1"/>
</dbReference>
<keyword evidence="9" id="KW-1185">Reference proteome</keyword>
<dbReference type="STRING" id="442899.SAMN05720591_10217"/>
<dbReference type="InterPro" id="IPR012338">
    <property type="entry name" value="Beta-lactam/transpept-like"/>
</dbReference>
<comment type="pathway">
    <text evidence="2">Cell wall biogenesis; peptidoglycan biosynthesis.</text>
</comment>
<dbReference type="GO" id="GO:0009002">
    <property type="term" value="F:serine-type D-Ala-D-Ala carboxypeptidase activity"/>
    <property type="evidence" value="ECO:0007669"/>
    <property type="project" value="UniProtKB-EC"/>
</dbReference>
<proteinExistence type="inferred from homology"/>
<dbReference type="EC" id="3.4.16.4" evidence="4"/>
<evidence type="ECO:0000256" key="1">
    <source>
        <dbReference type="ARBA" id="ARBA00004370"/>
    </source>
</evidence>
<dbReference type="InterPro" id="IPR005311">
    <property type="entry name" value="PBP_dimer"/>
</dbReference>
<dbReference type="Gene3D" id="3.30.70.2110">
    <property type="match status" value="1"/>
</dbReference>
<dbReference type="SUPFAM" id="SSF56601">
    <property type="entry name" value="beta-lactamase/transpeptidase-like"/>
    <property type="match status" value="1"/>
</dbReference>
<accession>A0A511WX48</accession>
<dbReference type="GO" id="GO:0009252">
    <property type="term" value="P:peptidoglycan biosynthetic process"/>
    <property type="evidence" value="ECO:0007669"/>
    <property type="project" value="UniProtKB-UniPathway"/>
</dbReference>
<dbReference type="GO" id="GO:0008658">
    <property type="term" value="F:penicillin binding"/>
    <property type="evidence" value="ECO:0007669"/>
    <property type="project" value="InterPro"/>
</dbReference>
<organism evidence="8 9">
    <name type="scientific">Halolactibacillus alkaliphilus</name>
    <dbReference type="NCBI Taxonomy" id="442899"/>
    <lineage>
        <taxon>Bacteria</taxon>
        <taxon>Bacillati</taxon>
        <taxon>Bacillota</taxon>
        <taxon>Bacilli</taxon>
        <taxon>Bacillales</taxon>
        <taxon>Bacillaceae</taxon>
        <taxon>Halolactibacillus</taxon>
    </lineage>
</organism>
<evidence type="ECO:0000256" key="6">
    <source>
        <dbReference type="ARBA" id="ARBA00034000"/>
    </source>
</evidence>
<evidence type="ECO:0000259" key="7">
    <source>
        <dbReference type="PROSITE" id="PS51178"/>
    </source>
</evidence>
<gene>
    <name evidence="8" type="primary">pbpB</name>
    <name evidence="8" type="ORF">HAL01_01540</name>
</gene>
<dbReference type="PANTHER" id="PTHR30627:SF26">
    <property type="entry name" value="PENICILLIN-BINDING PROTEIN 2B"/>
    <property type="match status" value="1"/>
</dbReference>
<name>A0A511WX48_9BACI</name>
<reference evidence="8 9" key="1">
    <citation type="submission" date="2019-07" db="EMBL/GenBank/DDBJ databases">
        <title>Whole genome shotgun sequence of Halolactibacillus alkaliphilus NBRC 103919.</title>
        <authorList>
            <person name="Hosoyama A."/>
            <person name="Uohara A."/>
            <person name="Ohji S."/>
            <person name="Ichikawa N."/>
        </authorList>
    </citation>
    <scope>NUCLEOTIDE SEQUENCE [LARGE SCALE GENOMIC DNA]</scope>
    <source>
        <strain evidence="8 9">NBRC 103919</strain>
    </source>
</reference>
<dbReference type="Pfam" id="PF00905">
    <property type="entry name" value="Transpeptidase"/>
    <property type="match status" value="1"/>
</dbReference>
<dbReference type="UniPathway" id="UPA00219"/>
<evidence type="ECO:0000313" key="8">
    <source>
        <dbReference type="EMBL" id="GEN55690.1"/>
    </source>
</evidence>
<comment type="subcellular location">
    <subcellularLocation>
        <location evidence="1">Membrane</location>
    </subcellularLocation>
</comment>
<dbReference type="InterPro" id="IPR001460">
    <property type="entry name" value="PCN-bd_Tpept"/>
</dbReference>
<dbReference type="GO" id="GO:0071555">
    <property type="term" value="P:cell wall organization"/>
    <property type="evidence" value="ECO:0007669"/>
    <property type="project" value="TreeGrafter"/>
</dbReference>
<dbReference type="InterPro" id="IPR050515">
    <property type="entry name" value="Beta-lactam/transpept"/>
</dbReference>
<dbReference type="PANTHER" id="PTHR30627">
    <property type="entry name" value="PEPTIDOGLYCAN D,D-TRANSPEPTIDASE"/>
    <property type="match status" value="1"/>
</dbReference>
<protein>
    <recommendedName>
        <fullName evidence="4">serine-type D-Ala-D-Ala carboxypeptidase</fullName>
        <ecNumber evidence="4">3.4.16.4</ecNumber>
    </recommendedName>
</protein>
<dbReference type="PROSITE" id="PS51178">
    <property type="entry name" value="PASTA"/>
    <property type="match status" value="1"/>
</dbReference>
<sequence length="731" mass="80930">MKKKMKKQKTSTIKAYHPLLILIVIFFIVFSGKIMFIQATGEWDGFDLEQWANQQREIKAVTKAARGSIYDRNNMVLAQDLHVYRLYAIVDESFSPNPEKRLNHVADAAYTAKALAPIIGIDEQEVHSIIENGRSDGRFQVEFGREGTNLTREQKLQIDALELPGIHFIEEAKRYYPNGIFASHVIGLAQTDDEQVITGITGIEAQLDDLLTGEDGAIRFLQDNYKDPLLNDEAQILEKADGYNVHLTLDQKVQTILEDALSQVETEFNPKRITATVIDPKTGEILAMGSRPSYDPNNLGNVTNWFNDIVSTPIEPGSTMKIFTLAAAIEEGVYNPNETYQSGAYKIPEITRPVPDYRKHWGTISYAEGFQRSSNVAMAKLVWEKIGTDNFLSYLKAFQFDQLTGVDLPRETMGRLVYRYPIEQLNAAFGQGTTVTPIQIVKAATAIANNGKMMTPYIIQSITDPNTGEVIQSSEPTIAGEPISQETAAQVLKAMESVVTEPTGTANGVFELPSYTLAGKTGTAQISGGASGYLTGRENYIFSFIGMAPSEDPELLMYVTVQQPELEPTEAGSKPVSFIFNHVMENALHYQNIQPDKDEITVVKEMVMPVHIGLDTKTTVEKLEAIGIKVTVVGDGQVVSASNKQAGETILSSDHVLLVTDQPIMPDLTGWSLREAVQLSQLLQLDHEIVGQGFLIKQSITPGTSIDQGDYILLDFTEFNPEIMEEVETED</sequence>
<comment type="caution">
    <text evidence="8">The sequence shown here is derived from an EMBL/GenBank/DDBJ whole genome shotgun (WGS) entry which is preliminary data.</text>
</comment>
<dbReference type="SMART" id="SM00740">
    <property type="entry name" value="PASTA"/>
    <property type="match status" value="1"/>
</dbReference>
<evidence type="ECO:0000256" key="2">
    <source>
        <dbReference type="ARBA" id="ARBA00004752"/>
    </source>
</evidence>
<evidence type="ECO:0000313" key="9">
    <source>
        <dbReference type="Proteomes" id="UP000321400"/>
    </source>
</evidence>
<keyword evidence="5" id="KW-0472">Membrane</keyword>
<dbReference type="Pfam" id="PF03717">
    <property type="entry name" value="PBP_dimer"/>
    <property type="match status" value="1"/>
</dbReference>
<dbReference type="CDD" id="cd06575">
    <property type="entry name" value="PASTA_Pbp2x-like_2"/>
    <property type="match status" value="1"/>
</dbReference>
<evidence type="ECO:0000256" key="5">
    <source>
        <dbReference type="ARBA" id="ARBA00023136"/>
    </source>
</evidence>
<evidence type="ECO:0000256" key="3">
    <source>
        <dbReference type="ARBA" id="ARBA00007171"/>
    </source>
</evidence>
<dbReference type="AlphaFoldDB" id="A0A511WX48"/>
<comment type="similarity">
    <text evidence="3">Belongs to the transpeptidase family.</text>
</comment>
<dbReference type="Pfam" id="PF03793">
    <property type="entry name" value="PASTA"/>
    <property type="match status" value="1"/>
</dbReference>